<comment type="pathway">
    <text evidence="2 11">Protein modification; protein glycosylation.</text>
</comment>
<keyword evidence="5 11" id="KW-0963">Cytoplasm</keyword>
<evidence type="ECO:0000259" key="13">
    <source>
        <dbReference type="Pfam" id="PF22145"/>
    </source>
</evidence>
<feature type="binding site" evidence="11">
    <location>
        <begin position="402"/>
        <end position="405"/>
    </location>
    <ligand>
        <name>N-acetyl-D-glucosamine</name>
        <dbReference type="ChEBI" id="CHEBI:506227"/>
    </ligand>
</feature>
<evidence type="ECO:0000313" key="14">
    <source>
        <dbReference type="EMBL" id="SOY28929.1"/>
    </source>
</evidence>
<dbReference type="GO" id="GO:0016757">
    <property type="term" value="F:glycosyltransferase activity"/>
    <property type="evidence" value="ECO:0007669"/>
    <property type="project" value="UniProtKB-UniRule"/>
</dbReference>
<keyword evidence="8 11" id="KW-0547">Nucleotide-binding</keyword>
<reference evidence="14 15" key="1">
    <citation type="submission" date="2018-01" db="EMBL/GenBank/DDBJ databases">
        <authorList>
            <person name="Gaut B.S."/>
            <person name="Morton B.R."/>
            <person name="Clegg M.T."/>
            <person name="Duvall M.R."/>
        </authorList>
    </citation>
    <scope>NUCLEOTIDE SEQUENCE [LARGE SCALE GENOMIC DNA]</scope>
    <source>
        <strain evidence="14">GP69</strain>
    </source>
</reference>
<evidence type="ECO:0000256" key="6">
    <source>
        <dbReference type="ARBA" id="ARBA00022676"/>
    </source>
</evidence>
<dbReference type="GO" id="GO:0005737">
    <property type="term" value="C:cytoplasm"/>
    <property type="evidence" value="ECO:0007669"/>
    <property type="project" value="UniProtKB-SubCell"/>
</dbReference>
<sequence length="496" mass="57788">MVYNFNLGIGWASSGVEYAQAYRAKVLRGIGQEAKFVFTDMFPKDNIEHMTENIGFLDSEVIWLYTFFTDCRISPVTFTLKQLEKTFGNRRFFGKRDGDTMKYTFPDSNSYYMVYLVNKKENRVHRVEMVSNGCLIRKDYYTYCRIYSEYYAPLDNKAHLYQRRFYNEDGTTAYEEITDNDVVMYQFPDRILCSKEELVGYMVSRLKLTRRDVVIIDRTTGIGQAIMQNAGPARIGIVIHADHFSEGSTDEEYILWNNYYEYAFSQHKHVKFYVTSTDTQNELLKTQFKKYQGISPKIVTIPVGSINEMKHPKKNRRKHSLITASRLADEKHVDWLVEAVVKAREQVPDVSLDIYGKGGEEAKLKKLIEERSCGDYVRLRGQQNLDEIYREYEAYLSGSTSEGFGLTLMEAVGSGLPIIGFDVRYGNQNFIDDGKNGYLISVHDKMEKKERVQCLTECIVRLFTEADLKAFHEHSYEKAKLYMTQEVERKWESILK</sequence>
<evidence type="ECO:0000256" key="10">
    <source>
        <dbReference type="ARBA" id="ARBA00052053"/>
    </source>
</evidence>
<gene>
    <name evidence="14" type="primary">gtf1_1</name>
    <name evidence="11" type="synonym">gtfA</name>
    <name evidence="14" type="ORF">AMURIS_01644</name>
</gene>
<dbReference type="GO" id="GO:0000166">
    <property type="term" value="F:nucleotide binding"/>
    <property type="evidence" value="ECO:0007669"/>
    <property type="project" value="UniProtKB-KW"/>
</dbReference>
<dbReference type="Proteomes" id="UP000236311">
    <property type="component" value="Unassembled WGS sequence"/>
</dbReference>
<dbReference type="Pfam" id="PF00534">
    <property type="entry name" value="Glycos_transf_1"/>
    <property type="match status" value="1"/>
</dbReference>
<dbReference type="GO" id="GO:0005886">
    <property type="term" value="C:plasma membrane"/>
    <property type="evidence" value="ECO:0007669"/>
    <property type="project" value="UniProtKB-SubCell"/>
</dbReference>
<comment type="catalytic activity">
    <reaction evidence="10 11">
        <text>L-seryl-[protein] + UDP-N-acetyl-alpha-D-glucosamine = 3-O-[N-acetyl-alpha-D-glucosaminyl]-L-seryl-[protein] + UDP + H(+)</text>
        <dbReference type="Rhea" id="RHEA:59872"/>
        <dbReference type="Rhea" id="RHEA-COMP:9863"/>
        <dbReference type="Rhea" id="RHEA-COMP:15471"/>
        <dbReference type="ChEBI" id="CHEBI:15378"/>
        <dbReference type="ChEBI" id="CHEBI:29999"/>
        <dbReference type="ChEBI" id="CHEBI:57705"/>
        <dbReference type="ChEBI" id="CHEBI:58223"/>
        <dbReference type="ChEBI" id="CHEBI:143279"/>
    </reaction>
</comment>
<dbReference type="CDD" id="cd04949">
    <property type="entry name" value="GT4_GtfA-like"/>
    <property type="match status" value="1"/>
</dbReference>
<accession>A0A2K4ZEP6</accession>
<name>A0A2K4ZEP6_9FIRM</name>
<keyword evidence="15" id="KW-1185">Reference proteome</keyword>
<evidence type="ECO:0000256" key="8">
    <source>
        <dbReference type="ARBA" id="ARBA00022741"/>
    </source>
</evidence>
<dbReference type="NCBIfam" id="TIGR02918">
    <property type="entry name" value="accessory Sec system glycosyltransferase GtfA"/>
    <property type="match status" value="1"/>
</dbReference>
<comment type="subcellular location">
    <subcellularLocation>
        <location evidence="1 11">Cell membrane</location>
        <topology evidence="11">Peripheral membrane protein</topology>
    </subcellularLocation>
    <subcellularLocation>
        <location evidence="11">Cytoplasm</location>
    </subcellularLocation>
    <text evidence="11">Cell membrane association requires GtfB.</text>
</comment>
<dbReference type="InterPro" id="IPR001296">
    <property type="entry name" value="Glyco_trans_1"/>
</dbReference>
<evidence type="ECO:0000259" key="12">
    <source>
        <dbReference type="Pfam" id="PF00534"/>
    </source>
</evidence>
<dbReference type="AlphaFoldDB" id="A0A2K4ZEP6"/>
<evidence type="ECO:0000256" key="11">
    <source>
        <dbReference type="HAMAP-Rule" id="MF_01472"/>
    </source>
</evidence>
<protein>
    <recommendedName>
        <fullName evidence="11">UDP-N-acetylglucosamine--peptide N-acetylglucosaminyltransferase GtfA subunit</fullName>
        <ecNumber evidence="11">2.4.1.-</ecNumber>
    </recommendedName>
    <alternativeName>
        <fullName evidence="11">Glycosyltransferase GtfA</fullName>
    </alternativeName>
</protein>
<dbReference type="RefSeq" id="WP_103238994.1">
    <property type="nucleotide sequence ID" value="NZ_CANRXC010000082.1"/>
</dbReference>
<dbReference type="PANTHER" id="PTHR12526:SF629">
    <property type="entry name" value="TEICHURONIC ACID BIOSYNTHESIS GLYCOSYLTRANSFERASE TUAH-RELATED"/>
    <property type="match status" value="1"/>
</dbReference>
<evidence type="ECO:0000256" key="7">
    <source>
        <dbReference type="ARBA" id="ARBA00022679"/>
    </source>
</evidence>
<dbReference type="HAMAP" id="MF_01472">
    <property type="entry name" value="GtfA"/>
    <property type="match status" value="1"/>
</dbReference>
<evidence type="ECO:0000256" key="9">
    <source>
        <dbReference type="ARBA" id="ARBA00023136"/>
    </source>
</evidence>
<dbReference type="InterPro" id="IPR054396">
    <property type="entry name" value="GtfA_EBD"/>
</dbReference>
<comment type="similarity">
    <text evidence="3 11">Belongs to the glycosyltransferase group 1 family. Glycosyltransferase 4 subfamily.</text>
</comment>
<keyword evidence="9 11" id="KW-0472">Membrane</keyword>
<dbReference type="FunFam" id="3.40.50.2000:FF:000196">
    <property type="entry name" value="UDP-N-acetylglucosamine--peptide N-acetylglucosaminyltransferase GtfA subunit"/>
    <property type="match status" value="1"/>
</dbReference>
<dbReference type="InterPro" id="IPR014267">
    <property type="entry name" value="GtfA"/>
</dbReference>
<dbReference type="Pfam" id="PF22145">
    <property type="entry name" value="GtfA_EBD"/>
    <property type="match status" value="1"/>
</dbReference>
<feature type="domain" description="Glycosyl transferase family 1" evidence="12">
    <location>
        <begin position="309"/>
        <end position="453"/>
    </location>
</feature>
<dbReference type="EC" id="2.4.1.-" evidence="11"/>
<evidence type="ECO:0000256" key="2">
    <source>
        <dbReference type="ARBA" id="ARBA00004922"/>
    </source>
</evidence>
<keyword evidence="6 11" id="KW-0328">Glycosyltransferase</keyword>
<feature type="domain" description="GtfA extended beta-sheet meander" evidence="13">
    <location>
        <begin position="95"/>
        <end position="189"/>
    </location>
</feature>
<keyword evidence="4 11" id="KW-1003">Cell membrane</keyword>
<organism evidence="14 15">
    <name type="scientific">Acetatifactor muris</name>
    <dbReference type="NCBI Taxonomy" id="879566"/>
    <lineage>
        <taxon>Bacteria</taxon>
        <taxon>Bacillati</taxon>
        <taxon>Bacillota</taxon>
        <taxon>Clostridia</taxon>
        <taxon>Lachnospirales</taxon>
        <taxon>Lachnospiraceae</taxon>
        <taxon>Acetatifactor</taxon>
    </lineage>
</organism>
<evidence type="ECO:0000256" key="4">
    <source>
        <dbReference type="ARBA" id="ARBA00022475"/>
    </source>
</evidence>
<dbReference type="PANTHER" id="PTHR12526">
    <property type="entry name" value="GLYCOSYLTRANSFERASE"/>
    <property type="match status" value="1"/>
</dbReference>
<dbReference type="GO" id="GO:0017122">
    <property type="term" value="C:protein N-acetylglucosaminyltransferase complex"/>
    <property type="evidence" value="ECO:0007669"/>
    <property type="project" value="UniProtKB-UniRule"/>
</dbReference>
<dbReference type="Gene3D" id="3.40.50.2000">
    <property type="entry name" value="Glycogen Phosphorylase B"/>
    <property type="match status" value="2"/>
</dbReference>
<proteinExistence type="inferred from homology"/>
<comment type="subunit">
    <text evidence="11">Forms a heterotetramer with 2 subunits each of GtfA and GtfB. Part of the accessory SecA2/SecY2 protein translocation apparatus.</text>
</comment>
<dbReference type="EMBL" id="OFSM01000007">
    <property type="protein sequence ID" value="SOY28929.1"/>
    <property type="molecule type" value="Genomic_DNA"/>
</dbReference>
<dbReference type="SUPFAM" id="SSF53756">
    <property type="entry name" value="UDP-Glycosyltransferase/glycogen phosphorylase"/>
    <property type="match status" value="1"/>
</dbReference>
<feature type="binding site" evidence="11">
    <location>
        <begin position="382"/>
        <end position="383"/>
    </location>
    <ligand>
        <name>UDP</name>
        <dbReference type="ChEBI" id="CHEBI:58223"/>
    </ligand>
</feature>
<dbReference type="OrthoDB" id="9765175at2"/>
<feature type="binding site" evidence="11">
    <location>
        <position position="240"/>
    </location>
    <ligand>
        <name>N-acetyl-D-glucosamine</name>
        <dbReference type="ChEBI" id="CHEBI:506227"/>
    </ligand>
</feature>
<evidence type="ECO:0000256" key="3">
    <source>
        <dbReference type="ARBA" id="ARBA00009481"/>
    </source>
</evidence>
<keyword evidence="7 11" id="KW-0808">Transferase</keyword>
<comment type="function">
    <text evidence="11">Required for polymorphic O-glycosylation of the serine-rich repeat protein in this bacteria. Catalyzes the first step in glycosylation by transferring N-acetylglucosamine from UDP-GlcNAc to serine residues in the substrate protein. Part of the accessory SecA2/SecY2 system specifically required to export serine-rich repeat cell wall proteins usually encoded upstream in the same operon.</text>
</comment>
<evidence type="ECO:0000256" key="1">
    <source>
        <dbReference type="ARBA" id="ARBA00004236"/>
    </source>
</evidence>
<evidence type="ECO:0000256" key="5">
    <source>
        <dbReference type="ARBA" id="ARBA00022490"/>
    </source>
</evidence>
<feature type="binding site" evidence="11">
    <location>
        <begin position="15"/>
        <end position="18"/>
    </location>
    <ligand>
        <name>UDP</name>
        <dbReference type="ChEBI" id="CHEBI:58223"/>
    </ligand>
</feature>
<evidence type="ECO:0000313" key="15">
    <source>
        <dbReference type="Proteomes" id="UP000236311"/>
    </source>
</evidence>
<dbReference type="UniPathway" id="UPA00378"/>